<keyword evidence="3 6" id="KW-0238">DNA-binding</keyword>
<evidence type="ECO:0000256" key="2">
    <source>
        <dbReference type="ARBA" id="ARBA00022473"/>
    </source>
</evidence>
<keyword evidence="5 6" id="KW-0539">Nucleus</keyword>
<dbReference type="SUPFAM" id="SSF46689">
    <property type="entry name" value="Homeodomain-like"/>
    <property type="match status" value="1"/>
</dbReference>
<dbReference type="PROSITE" id="PS50071">
    <property type="entry name" value="HOMEOBOX_2"/>
    <property type="match status" value="1"/>
</dbReference>
<dbReference type="InterPro" id="IPR020479">
    <property type="entry name" value="HD_metazoa"/>
</dbReference>
<dbReference type="CDD" id="cd00086">
    <property type="entry name" value="homeodomain"/>
    <property type="match status" value="1"/>
</dbReference>
<dbReference type="GO" id="GO:0000978">
    <property type="term" value="F:RNA polymerase II cis-regulatory region sequence-specific DNA binding"/>
    <property type="evidence" value="ECO:0007669"/>
    <property type="project" value="TreeGrafter"/>
</dbReference>
<evidence type="ECO:0000313" key="9">
    <source>
        <dbReference type="EMBL" id="KAK9886151.1"/>
    </source>
</evidence>
<name>A0AAW1URI8_9CUCU</name>
<comment type="subcellular location">
    <subcellularLocation>
        <location evidence="1 6 7">Nucleus</location>
    </subcellularLocation>
</comment>
<proteinExistence type="predicted"/>
<dbReference type="PRINTS" id="PR00024">
    <property type="entry name" value="HOMEOBOX"/>
</dbReference>
<evidence type="ECO:0000256" key="4">
    <source>
        <dbReference type="ARBA" id="ARBA00023155"/>
    </source>
</evidence>
<dbReference type="PANTHER" id="PTHR24340:SF41">
    <property type="entry name" value="MUSCLE-SPECIFIC HOMEOBOX PROTEIN TINMAN-RELATED"/>
    <property type="match status" value="1"/>
</dbReference>
<reference evidence="9 10" key="1">
    <citation type="submission" date="2023-03" db="EMBL/GenBank/DDBJ databases">
        <title>Genome insight into feeding habits of ladybird beetles.</title>
        <authorList>
            <person name="Li H.-S."/>
            <person name="Huang Y.-H."/>
            <person name="Pang H."/>
        </authorList>
    </citation>
    <scope>NUCLEOTIDE SEQUENCE [LARGE SCALE GENOMIC DNA]</scope>
    <source>
        <strain evidence="9">SYSU_2023b</strain>
        <tissue evidence="9">Whole body</tissue>
    </source>
</reference>
<gene>
    <name evidence="9" type="ORF">WA026_014939</name>
</gene>
<dbReference type="Pfam" id="PF00046">
    <property type="entry name" value="Homeodomain"/>
    <property type="match status" value="1"/>
</dbReference>
<dbReference type="SMART" id="SM00389">
    <property type="entry name" value="HOX"/>
    <property type="match status" value="1"/>
</dbReference>
<dbReference type="AlphaFoldDB" id="A0AAW1URI8"/>
<dbReference type="Proteomes" id="UP001431783">
    <property type="component" value="Unassembled WGS sequence"/>
</dbReference>
<keyword evidence="4 6" id="KW-0371">Homeobox</keyword>
<dbReference type="PRINTS" id="PR00031">
    <property type="entry name" value="HTHREPRESSR"/>
</dbReference>
<feature type="domain" description="Homeobox" evidence="8">
    <location>
        <begin position="143"/>
        <end position="203"/>
    </location>
</feature>
<evidence type="ECO:0000256" key="7">
    <source>
        <dbReference type="RuleBase" id="RU000682"/>
    </source>
</evidence>
<comment type="caution">
    <text evidence="9">The sequence shown here is derived from an EMBL/GenBank/DDBJ whole genome shotgun (WGS) entry which is preliminary data.</text>
</comment>
<dbReference type="PANTHER" id="PTHR24340">
    <property type="entry name" value="HOMEOBOX PROTEIN NKX"/>
    <property type="match status" value="1"/>
</dbReference>
<dbReference type="InterPro" id="IPR050394">
    <property type="entry name" value="Homeobox_NK-like"/>
</dbReference>
<dbReference type="PROSITE" id="PS00027">
    <property type="entry name" value="HOMEOBOX_1"/>
    <property type="match status" value="1"/>
</dbReference>
<feature type="DNA-binding region" description="Homeobox" evidence="6">
    <location>
        <begin position="145"/>
        <end position="204"/>
    </location>
</feature>
<evidence type="ECO:0000256" key="3">
    <source>
        <dbReference type="ARBA" id="ARBA00023125"/>
    </source>
</evidence>
<dbReference type="EMBL" id="JARQZJ010000098">
    <property type="protein sequence ID" value="KAK9886151.1"/>
    <property type="molecule type" value="Genomic_DNA"/>
</dbReference>
<keyword evidence="2" id="KW-0217">Developmental protein</keyword>
<dbReference type="InterPro" id="IPR000047">
    <property type="entry name" value="HTH_motif"/>
</dbReference>
<evidence type="ECO:0000256" key="1">
    <source>
        <dbReference type="ARBA" id="ARBA00004123"/>
    </source>
</evidence>
<dbReference type="InterPro" id="IPR001356">
    <property type="entry name" value="HD"/>
</dbReference>
<dbReference type="GO" id="GO:0005634">
    <property type="term" value="C:nucleus"/>
    <property type="evidence" value="ECO:0007669"/>
    <property type="project" value="UniProtKB-SubCell"/>
</dbReference>
<dbReference type="InterPro" id="IPR009057">
    <property type="entry name" value="Homeodomain-like_sf"/>
</dbReference>
<dbReference type="InterPro" id="IPR017970">
    <property type="entry name" value="Homeobox_CS"/>
</dbReference>
<accession>A0AAW1URI8</accession>
<dbReference type="Gene3D" id="1.10.10.60">
    <property type="entry name" value="Homeodomain-like"/>
    <property type="match status" value="1"/>
</dbReference>
<evidence type="ECO:0000256" key="6">
    <source>
        <dbReference type="PROSITE-ProRule" id="PRU00108"/>
    </source>
</evidence>
<dbReference type="GO" id="GO:0000981">
    <property type="term" value="F:DNA-binding transcription factor activity, RNA polymerase II-specific"/>
    <property type="evidence" value="ECO:0007669"/>
    <property type="project" value="InterPro"/>
</dbReference>
<protein>
    <recommendedName>
        <fullName evidence="8">Homeobox domain-containing protein</fullName>
    </recommendedName>
</protein>
<organism evidence="9 10">
    <name type="scientific">Henosepilachna vigintioctopunctata</name>
    <dbReference type="NCBI Taxonomy" id="420089"/>
    <lineage>
        <taxon>Eukaryota</taxon>
        <taxon>Metazoa</taxon>
        <taxon>Ecdysozoa</taxon>
        <taxon>Arthropoda</taxon>
        <taxon>Hexapoda</taxon>
        <taxon>Insecta</taxon>
        <taxon>Pterygota</taxon>
        <taxon>Neoptera</taxon>
        <taxon>Endopterygota</taxon>
        <taxon>Coleoptera</taxon>
        <taxon>Polyphaga</taxon>
        <taxon>Cucujiformia</taxon>
        <taxon>Coccinelloidea</taxon>
        <taxon>Coccinellidae</taxon>
        <taxon>Epilachninae</taxon>
        <taxon>Epilachnini</taxon>
        <taxon>Henosepilachna</taxon>
    </lineage>
</organism>
<sequence>MLEDFNLTPCDSYQNSDTQFANYNNPTPFSVRDILNRNMSPDNEFFYRNDCVKKEQCSTVYNNQMGWFGDSWYGGEQFSNNYNNSTPSNNMDCYVNKTMEYYDDCGHHTVTMSRINQYAKTSNTRQEQVTSSKTELRKAKVQRVKRKPRVLFSQYQVHELEQKFKQQKYLSAPEREELAQGLNLTPTQVKIWFQNRRYKSKRAKPEDLDAEKRKCLDPSNLRNNLQPYTSSPYINENSSVLHGHHDYSSSDIRYHNFHQMDKQFDYFVCT</sequence>
<evidence type="ECO:0000256" key="5">
    <source>
        <dbReference type="ARBA" id="ARBA00023242"/>
    </source>
</evidence>
<keyword evidence="10" id="KW-1185">Reference proteome</keyword>
<dbReference type="GO" id="GO:0030154">
    <property type="term" value="P:cell differentiation"/>
    <property type="evidence" value="ECO:0007669"/>
    <property type="project" value="TreeGrafter"/>
</dbReference>
<evidence type="ECO:0000259" key="8">
    <source>
        <dbReference type="PROSITE" id="PS50071"/>
    </source>
</evidence>
<evidence type="ECO:0000313" key="10">
    <source>
        <dbReference type="Proteomes" id="UP001431783"/>
    </source>
</evidence>